<proteinExistence type="predicted"/>
<dbReference type="AlphaFoldDB" id="A0A8J5QF89"/>
<evidence type="ECO:0000313" key="1">
    <source>
        <dbReference type="EMBL" id="KAG7661183.1"/>
    </source>
</evidence>
<dbReference type="RefSeq" id="XP_049261416.1">
    <property type="nucleotide sequence ID" value="XM_049409356.1"/>
</dbReference>
<feature type="non-terminal residue" evidence="1">
    <location>
        <position position="1"/>
    </location>
</feature>
<accession>A0A8J5QF89</accession>
<organism evidence="1 2">
    <name type="scientific">[Candida] subhashii</name>
    <dbReference type="NCBI Taxonomy" id="561895"/>
    <lineage>
        <taxon>Eukaryota</taxon>
        <taxon>Fungi</taxon>
        <taxon>Dikarya</taxon>
        <taxon>Ascomycota</taxon>
        <taxon>Saccharomycotina</taxon>
        <taxon>Pichiomycetes</taxon>
        <taxon>Debaryomycetaceae</taxon>
        <taxon>Spathaspora</taxon>
    </lineage>
</organism>
<dbReference type="EMBL" id="JAGSYN010000247">
    <property type="protein sequence ID" value="KAG7661183.1"/>
    <property type="molecule type" value="Genomic_DNA"/>
</dbReference>
<sequence length="81" mass="9122">SGNLYNEDWEVMNQTSSYLYSSDDDEEFPNSFNLDCLLPELNYQSSSSSCNDNGAINATSAMESEEEEDFDSSNIQIIIGW</sequence>
<protein>
    <submittedName>
        <fullName evidence="1">Uncharacterized protein</fullName>
    </submittedName>
</protein>
<dbReference type="GeneID" id="73472104"/>
<name>A0A8J5QF89_9ASCO</name>
<reference evidence="1 2" key="1">
    <citation type="journal article" date="2021" name="DNA Res.">
        <title>Genome analysis of Candida subhashii reveals its hybrid nature and dual mitochondrial genome conformations.</title>
        <authorList>
            <person name="Mixao V."/>
            <person name="Hegedusova E."/>
            <person name="Saus E."/>
            <person name="Pryszcz L.P."/>
            <person name="Cillingova A."/>
            <person name="Nosek J."/>
            <person name="Gabaldon T."/>
        </authorList>
    </citation>
    <scope>NUCLEOTIDE SEQUENCE [LARGE SCALE GENOMIC DNA]</scope>
    <source>
        <strain evidence="1 2">CBS 10753</strain>
    </source>
</reference>
<dbReference type="Proteomes" id="UP000694255">
    <property type="component" value="Unassembled WGS sequence"/>
</dbReference>
<evidence type="ECO:0000313" key="2">
    <source>
        <dbReference type="Proteomes" id="UP000694255"/>
    </source>
</evidence>
<keyword evidence="2" id="KW-1185">Reference proteome</keyword>
<gene>
    <name evidence="1" type="ORF">J8A68_005304</name>
</gene>
<comment type="caution">
    <text evidence="1">The sequence shown here is derived from an EMBL/GenBank/DDBJ whole genome shotgun (WGS) entry which is preliminary data.</text>
</comment>